<dbReference type="InterPro" id="IPR011009">
    <property type="entry name" value="Kinase-like_dom_sf"/>
</dbReference>
<keyword evidence="5 12" id="KW-0418">Kinase</keyword>
<dbReference type="Pfam" id="PF00069">
    <property type="entry name" value="Pkinase"/>
    <property type="match status" value="1"/>
</dbReference>
<feature type="domain" description="PASTA" evidence="11">
    <location>
        <begin position="528"/>
        <end position="594"/>
    </location>
</feature>
<dbReference type="PANTHER" id="PTHR43289:SF34">
    <property type="entry name" value="SERINE_THREONINE-PROTEIN KINASE YBDM-RELATED"/>
    <property type="match status" value="1"/>
</dbReference>
<dbReference type="AlphaFoldDB" id="A0A238X3D9"/>
<evidence type="ECO:0000256" key="2">
    <source>
        <dbReference type="ARBA" id="ARBA00022527"/>
    </source>
</evidence>
<dbReference type="GO" id="GO:0045717">
    <property type="term" value="P:negative regulation of fatty acid biosynthetic process"/>
    <property type="evidence" value="ECO:0007669"/>
    <property type="project" value="UniProtKB-ARBA"/>
</dbReference>
<evidence type="ECO:0000256" key="6">
    <source>
        <dbReference type="ARBA" id="ARBA00022840"/>
    </source>
</evidence>
<dbReference type="InterPro" id="IPR008271">
    <property type="entry name" value="Ser/Thr_kinase_AS"/>
</dbReference>
<dbReference type="SMART" id="SM00740">
    <property type="entry name" value="PASTA"/>
    <property type="match status" value="4"/>
</dbReference>
<dbReference type="GO" id="GO:0004674">
    <property type="term" value="F:protein serine/threonine kinase activity"/>
    <property type="evidence" value="ECO:0007669"/>
    <property type="project" value="UniProtKB-KW"/>
</dbReference>
<dbReference type="Gene3D" id="3.30.200.20">
    <property type="entry name" value="Phosphorylase Kinase, domain 1"/>
    <property type="match status" value="1"/>
</dbReference>
<keyword evidence="9" id="KW-0472">Membrane</keyword>
<dbReference type="FunFam" id="3.30.200.20:FF:000035">
    <property type="entry name" value="Serine/threonine protein kinase Stk1"/>
    <property type="match status" value="1"/>
</dbReference>
<dbReference type="SMART" id="SM00220">
    <property type="entry name" value="S_TKc"/>
    <property type="match status" value="1"/>
</dbReference>
<evidence type="ECO:0000313" key="12">
    <source>
        <dbReference type="EMBL" id="SNR53437.1"/>
    </source>
</evidence>
<keyword evidence="3" id="KW-0808">Transferase</keyword>
<dbReference type="Proteomes" id="UP000198348">
    <property type="component" value="Unassembled WGS sequence"/>
</dbReference>
<dbReference type="SUPFAM" id="SSF54184">
    <property type="entry name" value="Penicillin-binding protein 2x (pbp-2x), c-terminal domain"/>
    <property type="match status" value="1"/>
</dbReference>
<keyword evidence="9" id="KW-1133">Transmembrane helix</keyword>
<dbReference type="CDD" id="cd06577">
    <property type="entry name" value="PASTA_pknB"/>
    <property type="match status" value="4"/>
</dbReference>
<organism evidence="12 13">
    <name type="scientific">Haloechinothrix alba</name>
    <dbReference type="NCBI Taxonomy" id="664784"/>
    <lineage>
        <taxon>Bacteria</taxon>
        <taxon>Bacillati</taxon>
        <taxon>Actinomycetota</taxon>
        <taxon>Actinomycetes</taxon>
        <taxon>Pseudonocardiales</taxon>
        <taxon>Pseudonocardiaceae</taxon>
        <taxon>Haloechinothrix</taxon>
    </lineage>
</organism>
<keyword evidence="9" id="KW-0812">Transmembrane</keyword>
<feature type="transmembrane region" description="Helical" evidence="9">
    <location>
        <begin position="369"/>
        <end position="391"/>
    </location>
</feature>
<proteinExistence type="predicted"/>
<evidence type="ECO:0000256" key="9">
    <source>
        <dbReference type="SAM" id="Phobius"/>
    </source>
</evidence>
<name>A0A238X3D9_9PSEU</name>
<dbReference type="Pfam" id="PF03793">
    <property type="entry name" value="PASTA"/>
    <property type="match status" value="4"/>
</dbReference>
<dbReference type="SUPFAM" id="SSF56112">
    <property type="entry name" value="Protein kinase-like (PK-like)"/>
    <property type="match status" value="1"/>
</dbReference>
<reference evidence="13" key="1">
    <citation type="submission" date="2017-06" db="EMBL/GenBank/DDBJ databases">
        <authorList>
            <person name="Varghese N."/>
            <person name="Submissions S."/>
        </authorList>
    </citation>
    <scope>NUCLEOTIDE SEQUENCE [LARGE SCALE GENOMIC DNA]</scope>
    <source>
        <strain evidence="13">DSM 45207</strain>
    </source>
</reference>
<dbReference type="Gene3D" id="3.30.10.20">
    <property type="match status" value="4"/>
</dbReference>
<evidence type="ECO:0000313" key="13">
    <source>
        <dbReference type="Proteomes" id="UP000198348"/>
    </source>
</evidence>
<dbReference type="NCBIfam" id="NF033483">
    <property type="entry name" value="PknB_PASTA_kin"/>
    <property type="match status" value="1"/>
</dbReference>
<comment type="catalytic activity">
    <reaction evidence="8">
        <text>L-seryl-[protein] + ATP = O-phospho-L-seryl-[protein] + ADP + H(+)</text>
        <dbReference type="Rhea" id="RHEA:17989"/>
        <dbReference type="Rhea" id="RHEA-COMP:9863"/>
        <dbReference type="Rhea" id="RHEA-COMP:11604"/>
        <dbReference type="ChEBI" id="CHEBI:15378"/>
        <dbReference type="ChEBI" id="CHEBI:29999"/>
        <dbReference type="ChEBI" id="CHEBI:30616"/>
        <dbReference type="ChEBI" id="CHEBI:83421"/>
        <dbReference type="ChEBI" id="CHEBI:456216"/>
        <dbReference type="EC" id="2.7.11.1"/>
    </reaction>
</comment>
<dbReference type="Gene3D" id="1.10.510.10">
    <property type="entry name" value="Transferase(Phosphotransferase) domain 1"/>
    <property type="match status" value="1"/>
</dbReference>
<evidence type="ECO:0000256" key="3">
    <source>
        <dbReference type="ARBA" id="ARBA00022679"/>
    </source>
</evidence>
<keyword evidence="4" id="KW-0547">Nucleotide-binding</keyword>
<feature type="domain" description="Protein kinase" evidence="10">
    <location>
        <begin position="24"/>
        <end position="295"/>
    </location>
</feature>
<keyword evidence="6" id="KW-0067">ATP-binding</keyword>
<dbReference type="PROSITE" id="PS50011">
    <property type="entry name" value="PROTEIN_KINASE_DOM"/>
    <property type="match status" value="1"/>
</dbReference>
<comment type="catalytic activity">
    <reaction evidence="7">
        <text>L-threonyl-[protein] + ATP = O-phospho-L-threonyl-[protein] + ADP + H(+)</text>
        <dbReference type="Rhea" id="RHEA:46608"/>
        <dbReference type="Rhea" id="RHEA-COMP:11060"/>
        <dbReference type="Rhea" id="RHEA-COMP:11605"/>
        <dbReference type="ChEBI" id="CHEBI:15378"/>
        <dbReference type="ChEBI" id="CHEBI:30013"/>
        <dbReference type="ChEBI" id="CHEBI:30616"/>
        <dbReference type="ChEBI" id="CHEBI:61977"/>
        <dbReference type="ChEBI" id="CHEBI:456216"/>
        <dbReference type="EC" id="2.7.11.1"/>
    </reaction>
</comment>
<dbReference type="InterPro" id="IPR000719">
    <property type="entry name" value="Prot_kinase_dom"/>
</dbReference>
<accession>A0A238X3D9</accession>
<dbReference type="CDD" id="cd14014">
    <property type="entry name" value="STKc_PknB_like"/>
    <property type="match status" value="1"/>
</dbReference>
<sequence>MPIASRGVTQADATLVGSLLDNRYRVTGLLARGGMSTVFRGIDTRLDRPVAIKVMHPQYAADSNFAERFEREARAAARLHHPHVVAVFDQGVDRTTDQAYAFLVMELVDGGTLRELLDQRGGLDVPLVCGIALPALRALSTAHQAALVHRDIKPENVLLGRTPRAATTPSATVKVADFGLVRAMASASTTSSSVILGTVAYLSPEQVTTGDATTRSDVYSFGILLFEMLTGQVPYTGDSPLSVAYRHVNDDVPPPSSVNPRVPAALDELVVRATRRDPQSRQADAGVLFDELDRLSAELGITQADVPTLPPPDHDVDTTTGDTVPVRAGAGHSRNGTRVYSQAELAGELAGATDEHDAVRPRRRRTRRIALLSVLGLLLAALLGAGAWWFAAGDTTTVPEVAGMDQASAEETLERADLDVDVTRRHHDSVEAGTAIGTEPAAGTEVDQGGTVELSVSMGRPVVPDIAPGTPLADAEAAIADVELVPVRDSDADDYHESAPEGAVLAVTPEPGTALDVGEEVAIALSLGPPPDPVPDVAGLSAEDAHDELRDAGFEPYDAGEEFSEGVPQGAVVRTDPEAGAQPEGDTPRVGVYVSNAVEVPSVTGRTVGQAESILSEHGLEAEVDSAAGRFSVVVGQDPEAGELVEPGSTVTIDGFP</sequence>
<gene>
    <name evidence="12" type="ORF">SAMN06265360_10928</name>
</gene>
<keyword evidence="13" id="KW-1185">Reference proteome</keyword>
<dbReference type="InterPro" id="IPR005543">
    <property type="entry name" value="PASTA_dom"/>
</dbReference>
<feature type="domain" description="PASTA" evidence="11">
    <location>
        <begin position="596"/>
        <end position="657"/>
    </location>
</feature>
<evidence type="ECO:0000256" key="7">
    <source>
        <dbReference type="ARBA" id="ARBA00047899"/>
    </source>
</evidence>
<evidence type="ECO:0000256" key="8">
    <source>
        <dbReference type="ARBA" id="ARBA00048679"/>
    </source>
</evidence>
<dbReference type="PROSITE" id="PS51178">
    <property type="entry name" value="PASTA"/>
    <property type="match status" value="3"/>
</dbReference>
<dbReference type="PROSITE" id="PS00108">
    <property type="entry name" value="PROTEIN_KINASE_ST"/>
    <property type="match status" value="1"/>
</dbReference>
<evidence type="ECO:0000259" key="11">
    <source>
        <dbReference type="PROSITE" id="PS51178"/>
    </source>
</evidence>
<dbReference type="EMBL" id="FZNW01000009">
    <property type="protein sequence ID" value="SNR53437.1"/>
    <property type="molecule type" value="Genomic_DNA"/>
</dbReference>
<evidence type="ECO:0000259" key="10">
    <source>
        <dbReference type="PROSITE" id="PS50011"/>
    </source>
</evidence>
<dbReference type="FunFam" id="1.10.510.10:FF:000021">
    <property type="entry name" value="Serine/threonine protein kinase"/>
    <property type="match status" value="1"/>
</dbReference>
<dbReference type="GO" id="GO:0005524">
    <property type="term" value="F:ATP binding"/>
    <property type="evidence" value="ECO:0007669"/>
    <property type="project" value="UniProtKB-KW"/>
</dbReference>
<dbReference type="EC" id="2.7.11.1" evidence="1"/>
<evidence type="ECO:0000256" key="1">
    <source>
        <dbReference type="ARBA" id="ARBA00012513"/>
    </source>
</evidence>
<keyword evidence="2 12" id="KW-0723">Serine/threonine-protein kinase</keyword>
<feature type="domain" description="PASTA" evidence="11">
    <location>
        <begin position="392"/>
        <end position="458"/>
    </location>
</feature>
<evidence type="ECO:0000256" key="5">
    <source>
        <dbReference type="ARBA" id="ARBA00022777"/>
    </source>
</evidence>
<dbReference type="PANTHER" id="PTHR43289">
    <property type="entry name" value="MITOGEN-ACTIVATED PROTEIN KINASE KINASE KINASE 20-RELATED"/>
    <property type="match status" value="1"/>
</dbReference>
<evidence type="ECO:0000256" key="4">
    <source>
        <dbReference type="ARBA" id="ARBA00022741"/>
    </source>
</evidence>
<protein>
    <recommendedName>
        <fullName evidence="1">non-specific serine/threonine protein kinase</fullName>
        <ecNumber evidence="1">2.7.11.1</ecNumber>
    </recommendedName>
</protein>